<gene>
    <name evidence="2" type="ORF">ACFQ1S_20230</name>
</gene>
<evidence type="ECO:0000259" key="1">
    <source>
        <dbReference type="Pfam" id="PF01180"/>
    </source>
</evidence>
<dbReference type="SUPFAM" id="SSF51395">
    <property type="entry name" value="FMN-linked oxidoreductases"/>
    <property type="match status" value="1"/>
</dbReference>
<dbReference type="NCBIfam" id="TIGR01643">
    <property type="entry name" value="YD_repeat_2x"/>
    <property type="match status" value="1"/>
</dbReference>
<dbReference type="EMBL" id="JBHTIS010001204">
    <property type="protein sequence ID" value="MFD1047696.1"/>
    <property type="molecule type" value="Genomic_DNA"/>
</dbReference>
<dbReference type="Pfam" id="PF01180">
    <property type="entry name" value="DHO_dh"/>
    <property type="match status" value="1"/>
</dbReference>
<reference evidence="3" key="1">
    <citation type="journal article" date="2019" name="Int. J. Syst. Evol. Microbiol.">
        <title>The Global Catalogue of Microorganisms (GCM) 10K type strain sequencing project: providing services to taxonomists for standard genome sequencing and annotation.</title>
        <authorList>
            <consortium name="The Broad Institute Genomics Platform"/>
            <consortium name="The Broad Institute Genome Sequencing Center for Infectious Disease"/>
            <person name="Wu L."/>
            <person name="Ma J."/>
        </authorList>
    </citation>
    <scope>NUCLEOTIDE SEQUENCE [LARGE SCALE GENOMIC DNA]</scope>
    <source>
        <strain evidence="3">JCM 31486</strain>
    </source>
</reference>
<comment type="caution">
    <text evidence="2">The sequence shown here is derived from an EMBL/GenBank/DDBJ whole genome shotgun (WGS) entry which is preliminary data.</text>
</comment>
<evidence type="ECO:0000313" key="2">
    <source>
        <dbReference type="EMBL" id="MFD1047696.1"/>
    </source>
</evidence>
<evidence type="ECO:0000313" key="3">
    <source>
        <dbReference type="Proteomes" id="UP001597045"/>
    </source>
</evidence>
<protein>
    <recommendedName>
        <fullName evidence="1">Dihydroorotate dehydrogenase catalytic domain-containing protein</fullName>
    </recommendedName>
</protein>
<dbReference type="InterPro" id="IPR005720">
    <property type="entry name" value="Dihydroorotate_DH_cat"/>
</dbReference>
<feature type="non-terminal residue" evidence="2">
    <location>
        <position position="1"/>
    </location>
</feature>
<dbReference type="Proteomes" id="UP001597045">
    <property type="component" value="Unassembled WGS sequence"/>
</dbReference>
<sequence length="476" mass="51719">TSSVRHTAEGDYVLASLGYDDMGQPRGTRIVIPAGEKGFAGTYRTQTAFTTTGLRTSFHPFYGGGLPDEILETTYDKFGRPVTLQGDFDYVTGSQYTAYGEASQYLLSTLNNAGALTYGYDDQTRRLTSQQLSMVQGDPLVSEARYFYDPAGNPTRTVETRGSVTPKVRTQCYQYDPLDRLAQAWTATDDCANPPSRTNVGGPNAYWTSWSFEASGVRKQQVKHAVGSATADTTTNYTYPLGANQPHTLTGTDTPGTGATSYTYDPSGNTVTRAIPSGNQTLTWSQENRLDTVTTPAGRTSYVYDADGNELIRRDPAQTTLFLPGEELVRDNTTGEITGTRYYSHNGTTVALRVGAHGNPKYLMSDPHGTGQVTVDSVSHTTSYRDSEPYGNELGQAQGDPWPDQHGFLGKSKVVPVDEAVDDYRTSLRALYPYGDYFAINVSSPNTPGLRGLPHRKALMEAPMPSETPTPAAVPL</sequence>
<feature type="domain" description="Dihydroorotate dehydrogenase catalytic" evidence="1">
    <location>
        <begin position="418"/>
        <end position="460"/>
    </location>
</feature>
<name>A0ABW3MBN4_9PSEU</name>
<keyword evidence="3" id="KW-1185">Reference proteome</keyword>
<organism evidence="2 3">
    <name type="scientific">Kibdelosporangium lantanae</name>
    <dbReference type="NCBI Taxonomy" id="1497396"/>
    <lineage>
        <taxon>Bacteria</taxon>
        <taxon>Bacillati</taxon>
        <taxon>Actinomycetota</taxon>
        <taxon>Actinomycetes</taxon>
        <taxon>Pseudonocardiales</taxon>
        <taxon>Pseudonocardiaceae</taxon>
        <taxon>Kibdelosporangium</taxon>
    </lineage>
</organism>
<feature type="non-terminal residue" evidence="2">
    <location>
        <position position="476"/>
    </location>
</feature>
<dbReference type="InterPro" id="IPR006530">
    <property type="entry name" value="YD"/>
</dbReference>
<dbReference type="Gene3D" id="2.180.10.10">
    <property type="entry name" value="RHS repeat-associated core"/>
    <property type="match status" value="1"/>
</dbReference>
<accession>A0ABW3MBN4</accession>
<proteinExistence type="predicted"/>